<keyword evidence="3" id="KW-1185">Reference proteome</keyword>
<evidence type="ECO:0000313" key="2">
    <source>
        <dbReference type="EMBL" id="MBB3097165.1"/>
    </source>
</evidence>
<keyword evidence="2" id="KW-0012">Acyltransferase</keyword>
<gene>
    <name evidence="2" type="ORF">FHR83_004840</name>
</gene>
<dbReference type="RefSeq" id="WP_183222581.1">
    <property type="nucleotide sequence ID" value="NZ_BMPW01000006.1"/>
</dbReference>
<dbReference type="AlphaFoldDB" id="A0A7W5FG92"/>
<protein>
    <submittedName>
        <fullName evidence="2">Diamine N-acetyltransferase</fullName>
        <ecNumber evidence="2">2.3.1.57</ecNumber>
    </submittedName>
</protein>
<dbReference type="EC" id="2.3.1.57" evidence="2"/>
<evidence type="ECO:0000313" key="3">
    <source>
        <dbReference type="Proteomes" id="UP000590749"/>
    </source>
</evidence>
<organism evidence="2 3">
    <name type="scientific">Actinoplanes campanulatus</name>
    <dbReference type="NCBI Taxonomy" id="113559"/>
    <lineage>
        <taxon>Bacteria</taxon>
        <taxon>Bacillati</taxon>
        <taxon>Actinomycetota</taxon>
        <taxon>Actinomycetes</taxon>
        <taxon>Micromonosporales</taxon>
        <taxon>Micromonosporaceae</taxon>
        <taxon>Actinoplanes</taxon>
    </lineage>
</organism>
<dbReference type="GO" id="GO:0004145">
    <property type="term" value="F:diamine N-acetyltransferase activity"/>
    <property type="evidence" value="ECO:0007669"/>
    <property type="project" value="UniProtKB-EC"/>
</dbReference>
<reference evidence="2 3" key="1">
    <citation type="submission" date="2020-08" db="EMBL/GenBank/DDBJ databases">
        <title>Genomic Encyclopedia of Type Strains, Phase III (KMG-III): the genomes of soil and plant-associated and newly described type strains.</title>
        <authorList>
            <person name="Whitman W."/>
        </authorList>
    </citation>
    <scope>NUCLEOTIDE SEQUENCE [LARGE SCALE GENOMIC DNA]</scope>
    <source>
        <strain evidence="2 3">CECT 3287</strain>
    </source>
</reference>
<dbReference type="Proteomes" id="UP000590749">
    <property type="component" value="Unassembled WGS sequence"/>
</dbReference>
<accession>A0A7W5FG92</accession>
<keyword evidence="2" id="KW-0808">Transferase</keyword>
<feature type="domain" description="N-acetyltransferase" evidence="1">
    <location>
        <begin position="1"/>
        <end position="152"/>
    </location>
</feature>
<dbReference type="InterPro" id="IPR016181">
    <property type="entry name" value="Acyl_CoA_acyltransferase"/>
</dbReference>
<sequence length="152" mass="16824">MHLRKVDPDNYEAALALSVRPDQDDLVAPVVKSLAEAYVYPEYAWPRLIYDGDELVGFVMAFLDLPWGEPSDPTDLRSGLWRLNIAADHQGRGYGTFAVEAVCAEIRTRGETRAYVTYEPREGGPAPFYARLGFTPTGEITEGETVAVKTLA</sequence>
<dbReference type="PROSITE" id="PS51186">
    <property type="entry name" value="GNAT"/>
    <property type="match status" value="1"/>
</dbReference>
<proteinExistence type="predicted"/>
<comment type="caution">
    <text evidence="2">The sequence shown here is derived from an EMBL/GenBank/DDBJ whole genome shotgun (WGS) entry which is preliminary data.</text>
</comment>
<dbReference type="InterPro" id="IPR000182">
    <property type="entry name" value="GNAT_dom"/>
</dbReference>
<dbReference type="EMBL" id="JACHXF010000010">
    <property type="protein sequence ID" value="MBB3097165.1"/>
    <property type="molecule type" value="Genomic_DNA"/>
</dbReference>
<dbReference type="Gene3D" id="3.40.630.30">
    <property type="match status" value="1"/>
</dbReference>
<evidence type="ECO:0000259" key="1">
    <source>
        <dbReference type="PROSITE" id="PS51186"/>
    </source>
</evidence>
<dbReference type="SUPFAM" id="SSF55729">
    <property type="entry name" value="Acyl-CoA N-acyltransferases (Nat)"/>
    <property type="match status" value="1"/>
</dbReference>
<name>A0A7W5FG92_9ACTN</name>
<dbReference type="Pfam" id="PF00583">
    <property type="entry name" value="Acetyltransf_1"/>
    <property type="match status" value="1"/>
</dbReference>
<dbReference type="CDD" id="cd04301">
    <property type="entry name" value="NAT_SF"/>
    <property type="match status" value="1"/>
</dbReference>